<dbReference type="Proteomes" id="UP000777438">
    <property type="component" value="Unassembled WGS sequence"/>
</dbReference>
<dbReference type="OrthoDB" id="5188169at2759"/>
<evidence type="ECO:0000313" key="2">
    <source>
        <dbReference type="EMBL" id="KAH6893068.1"/>
    </source>
</evidence>
<reference evidence="2 3" key="1">
    <citation type="journal article" date="2021" name="Nat. Commun.">
        <title>Genetic determinants of endophytism in the Arabidopsis root mycobiome.</title>
        <authorList>
            <person name="Mesny F."/>
            <person name="Miyauchi S."/>
            <person name="Thiergart T."/>
            <person name="Pickel B."/>
            <person name="Atanasova L."/>
            <person name="Karlsson M."/>
            <person name="Huettel B."/>
            <person name="Barry K.W."/>
            <person name="Haridas S."/>
            <person name="Chen C."/>
            <person name="Bauer D."/>
            <person name="Andreopoulos W."/>
            <person name="Pangilinan J."/>
            <person name="LaButti K."/>
            <person name="Riley R."/>
            <person name="Lipzen A."/>
            <person name="Clum A."/>
            <person name="Drula E."/>
            <person name="Henrissat B."/>
            <person name="Kohler A."/>
            <person name="Grigoriev I.V."/>
            <person name="Martin F.M."/>
            <person name="Hacquard S."/>
        </authorList>
    </citation>
    <scope>NUCLEOTIDE SEQUENCE [LARGE SCALE GENOMIC DNA]</scope>
    <source>
        <strain evidence="2 3">MPI-CAGE-CH-0241</strain>
    </source>
</reference>
<comment type="caution">
    <text evidence="2">The sequence shown here is derived from an EMBL/GenBank/DDBJ whole genome shotgun (WGS) entry which is preliminary data.</text>
</comment>
<gene>
    <name evidence="2" type="ORF">B0T10DRAFT_559067</name>
</gene>
<organism evidence="2 3">
    <name type="scientific">Thelonectria olida</name>
    <dbReference type="NCBI Taxonomy" id="1576542"/>
    <lineage>
        <taxon>Eukaryota</taxon>
        <taxon>Fungi</taxon>
        <taxon>Dikarya</taxon>
        <taxon>Ascomycota</taxon>
        <taxon>Pezizomycotina</taxon>
        <taxon>Sordariomycetes</taxon>
        <taxon>Hypocreomycetidae</taxon>
        <taxon>Hypocreales</taxon>
        <taxon>Nectriaceae</taxon>
        <taxon>Thelonectria</taxon>
    </lineage>
</organism>
<keyword evidence="1" id="KW-1133">Transmembrane helix</keyword>
<name>A0A9P9AP88_9HYPO</name>
<dbReference type="AlphaFoldDB" id="A0A9P9AP88"/>
<keyword evidence="1" id="KW-0472">Membrane</keyword>
<sequence>MVAATPMPKAAVPKVLPVLMVAASAGAVVTYIRSQLTYTSSQFDRSFSKYNSPESEASRRATFDGAVEDPRTSIFNVLGWKRS</sequence>
<evidence type="ECO:0000256" key="1">
    <source>
        <dbReference type="SAM" id="Phobius"/>
    </source>
</evidence>
<keyword evidence="3" id="KW-1185">Reference proteome</keyword>
<protein>
    <submittedName>
        <fullName evidence="2">Uncharacterized protein</fullName>
    </submittedName>
</protein>
<keyword evidence="1" id="KW-0812">Transmembrane</keyword>
<evidence type="ECO:0000313" key="3">
    <source>
        <dbReference type="Proteomes" id="UP000777438"/>
    </source>
</evidence>
<feature type="transmembrane region" description="Helical" evidence="1">
    <location>
        <begin position="15"/>
        <end position="32"/>
    </location>
</feature>
<accession>A0A9P9AP88</accession>
<dbReference type="EMBL" id="JAGPYM010000006">
    <property type="protein sequence ID" value="KAH6893068.1"/>
    <property type="molecule type" value="Genomic_DNA"/>
</dbReference>
<proteinExistence type="predicted"/>